<dbReference type="PANTHER" id="PTHR43841:SF1">
    <property type="entry name" value="3-HYDROXYACYL-THIOESTER DEHYDRATASE X"/>
    <property type="match status" value="1"/>
</dbReference>
<dbReference type="GO" id="GO:0006633">
    <property type="term" value="P:fatty acid biosynthetic process"/>
    <property type="evidence" value="ECO:0007669"/>
    <property type="project" value="InterPro"/>
</dbReference>
<name>A0A1C6VF63_9ACTN</name>
<feature type="compositionally biased region" description="Basic and acidic residues" evidence="2">
    <location>
        <begin position="7"/>
        <end position="21"/>
    </location>
</feature>
<feature type="region of interest" description="Disordered" evidence="2">
    <location>
        <begin position="262"/>
        <end position="286"/>
    </location>
</feature>
<dbReference type="Proteomes" id="UP000198605">
    <property type="component" value="Unassembled WGS sequence"/>
</dbReference>
<dbReference type="GO" id="GO:0004312">
    <property type="term" value="F:fatty acid synthase activity"/>
    <property type="evidence" value="ECO:0007669"/>
    <property type="project" value="InterPro"/>
</dbReference>
<comment type="similarity">
    <text evidence="1">Belongs to the enoyl-CoA hydratase/isomerase family.</text>
</comment>
<dbReference type="OrthoDB" id="9774179at2"/>
<dbReference type="AlphaFoldDB" id="A0A1C6VF63"/>
<evidence type="ECO:0000259" key="3">
    <source>
        <dbReference type="Pfam" id="PF01575"/>
    </source>
</evidence>
<reference evidence="5" key="1">
    <citation type="submission" date="2016-06" db="EMBL/GenBank/DDBJ databases">
        <authorList>
            <person name="Varghese N."/>
            <person name="Submissions Spin"/>
        </authorList>
    </citation>
    <scope>NUCLEOTIDE SEQUENCE [LARGE SCALE GENOMIC DNA]</scope>
    <source>
        <strain evidence="5">DSM 44151</strain>
    </source>
</reference>
<evidence type="ECO:0000256" key="2">
    <source>
        <dbReference type="SAM" id="MobiDB-lite"/>
    </source>
</evidence>
<dbReference type="InterPro" id="IPR029069">
    <property type="entry name" value="HotDog_dom_sf"/>
</dbReference>
<feature type="domain" description="MaoC-like" evidence="3">
    <location>
        <begin position="282"/>
        <end position="366"/>
    </location>
</feature>
<evidence type="ECO:0000256" key="1">
    <source>
        <dbReference type="ARBA" id="ARBA00005254"/>
    </source>
</evidence>
<protein>
    <submittedName>
        <fullName evidence="4">MaoC like domain-containing protein</fullName>
    </submittedName>
</protein>
<dbReference type="SUPFAM" id="SSF54637">
    <property type="entry name" value="Thioesterase/thiol ester dehydrase-isomerase"/>
    <property type="match status" value="2"/>
</dbReference>
<gene>
    <name evidence="4" type="ORF">GA0070603_3799</name>
</gene>
<dbReference type="EMBL" id="FMIB01000002">
    <property type="protein sequence ID" value="SCL64500.1"/>
    <property type="molecule type" value="Genomic_DNA"/>
</dbReference>
<dbReference type="GO" id="GO:0005835">
    <property type="term" value="C:fatty acid synthase complex"/>
    <property type="evidence" value="ECO:0007669"/>
    <property type="project" value="InterPro"/>
</dbReference>
<sequence length="392" mass="41689">MARRKQRPEEPAEELSVHELIEGPTQDLTSARAALAARGAPEPPVEATQDLSALAGDRTQDLSALADDLTQDAPAGDRTRDLSGAAAAVAAGGAATLTAPERTGPEGRLRIDLPRLPAPGALYRRALLGALPGMGGRRRPDVPAVELGVTGVPVDPAHLADYDRVCGFRLADRLPATYLHVLGFPLSLRLMTAPEFPIPLTGVVHVANRITVHRPVEVGETVDFRTYAENLRPHERGRQLDVVLVGSVGGEEVWRGVSTYLGKERGAGGGPRPDRGDRPTPPAASAQWRVTPRVGTDYARVSGDHNPIHTSKLGARLFGFPRPIAHGMWSKARCLAALESRLPEAYTVEVAFKLPVPLPSTVAFSASGAGGGWDFALHDARQGRPHLVGTVR</sequence>
<dbReference type="InterPro" id="IPR003965">
    <property type="entry name" value="Fatty_acid_synthase"/>
</dbReference>
<organism evidence="4 5">
    <name type="scientific">Micromonospora chersina</name>
    <dbReference type="NCBI Taxonomy" id="47854"/>
    <lineage>
        <taxon>Bacteria</taxon>
        <taxon>Bacillati</taxon>
        <taxon>Actinomycetota</taxon>
        <taxon>Actinomycetes</taxon>
        <taxon>Micromonosporales</taxon>
        <taxon>Micromonosporaceae</taxon>
        <taxon>Micromonospora</taxon>
    </lineage>
</organism>
<feature type="compositionally biased region" description="Basic and acidic residues" evidence="2">
    <location>
        <begin position="262"/>
        <end position="278"/>
    </location>
</feature>
<dbReference type="InterPro" id="IPR002539">
    <property type="entry name" value="MaoC-like_dom"/>
</dbReference>
<proteinExistence type="inferred from homology"/>
<dbReference type="Gene3D" id="3.10.129.10">
    <property type="entry name" value="Hotdog Thioesterase"/>
    <property type="match status" value="1"/>
</dbReference>
<keyword evidence="5" id="KW-1185">Reference proteome</keyword>
<dbReference type="PRINTS" id="PR01483">
    <property type="entry name" value="FASYNTHASE"/>
</dbReference>
<evidence type="ECO:0000313" key="5">
    <source>
        <dbReference type="Proteomes" id="UP000198605"/>
    </source>
</evidence>
<dbReference type="STRING" id="47854.GA0070603_3799"/>
<dbReference type="PANTHER" id="PTHR43841">
    <property type="entry name" value="3-HYDROXYACYL-THIOESTER DEHYDRATASE HTDX-RELATED"/>
    <property type="match status" value="1"/>
</dbReference>
<accession>A0A1C6VF63</accession>
<feature type="region of interest" description="Disordered" evidence="2">
    <location>
        <begin position="1"/>
        <end position="26"/>
    </location>
</feature>
<evidence type="ECO:0000313" key="4">
    <source>
        <dbReference type="EMBL" id="SCL64500.1"/>
    </source>
</evidence>
<dbReference type="Pfam" id="PF01575">
    <property type="entry name" value="MaoC_dehydratas"/>
    <property type="match status" value="1"/>
</dbReference>